<evidence type="ECO:0000313" key="7">
    <source>
        <dbReference type="Proteomes" id="UP001221142"/>
    </source>
</evidence>
<evidence type="ECO:0000313" key="6">
    <source>
        <dbReference type="EMBL" id="KAJ7615446.1"/>
    </source>
</evidence>
<dbReference type="PROSITE" id="PS50865">
    <property type="entry name" value="ZF_MYND_2"/>
    <property type="match status" value="1"/>
</dbReference>
<name>A0AAD7BAK7_9AGAR</name>
<sequence>MHPCLRPSSLQLLPTAYRKTAYAALNGSRNDLATLLEYGSLRNQSINRLFLPAFYAHLGHAAAEQIAAREILEDAEPVILAYMAVRGFIMIEKIPREAQLEIWPGLWKWCQVILQHDYCLPGRGFQQYRISEVHILIIGVIDALRVHWETMADNFNTEPELRILVGRVWALLARKDHWRPGLQTAGFGSVGNLLVHGLVVTNRQHTEDLIEGCGGSLADLVQVAVKSITHMRGESKEHSVWFLVNSLSAIERTHQQLLRPDSLLLQGGLVRALVTKLCQIGPVVIPGEYCLDRPWTMLLVVILQSPHPIWVVEALDAGLLRLVVSALENPQMLSAADLELVFPHLLIPFCPYYSVSSRIRSWLESGEIDLDKAEHSPVWGVWKDFVTNFNDIILPVLNAHESSERIATLGCDNVECNIVSLKRDFRRCSGCESVNYCSVSCQEVDWCRGHRNNCSAIQLHSIEHPDLLTTRDGSFLRTFMDTTYATNLTGILLGELLNVHLGPESQSITLFKFTEGRIQVQSVVREDPELRPLLESLGPVAEDRFSRAGQRAAVGCISMVSYFTMAARGRLDF</sequence>
<evidence type="ECO:0000256" key="3">
    <source>
        <dbReference type="ARBA" id="ARBA00022833"/>
    </source>
</evidence>
<accession>A0AAD7BAK7</accession>
<evidence type="ECO:0000256" key="1">
    <source>
        <dbReference type="ARBA" id="ARBA00022723"/>
    </source>
</evidence>
<keyword evidence="7" id="KW-1185">Reference proteome</keyword>
<keyword evidence="3" id="KW-0862">Zinc</keyword>
<dbReference type="Gene3D" id="6.10.140.2220">
    <property type="match status" value="1"/>
</dbReference>
<dbReference type="AlphaFoldDB" id="A0AAD7BAK7"/>
<evidence type="ECO:0000256" key="2">
    <source>
        <dbReference type="ARBA" id="ARBA00022771"/>
    </source>
</evidence>
<reference evidence="6" key="1">
    <citation type="submission" date="2023-03" db="EMBL/GenBank/DDBJ databases">
        <title>Massive genome expansion in bonnet fungi (Mycena s.s.) driven by repeated elements and novel gene families across ecological guilds.</title>
        <authorList>
            <consortium name="Lawrence Berkeley National Laboratory"/>
            <person name="Harder C.B."/>
            <person name="Miyauchi S."/>
            <person name="Viragh M."/>
            <person name="Kuo A."/>
            <person name="Thoen E."/>
            <person name="Andreopoulos B."/>
            <person name="Lu D."/>
            <person name="Skrede I."/>
            <person name="Drula E."/>
            <person name="Henrissat B."/>
            <person name="Morin E."/>
            <person name="Kohler A."/>
            <person name="Barry K."/>
            <person name="LaButti K."/>
            <person name="Morin E."/>
            <person name="Salamov A."/>
            <person name="Lipzen A."/>
            <person name="Mereny Z."/>
            <person name="Hegedus B."/>
            <person name="Baldrian P."/>
            <person name="Stursova M."/>
            <person name="Weitz H."/>
            <person name="Taylor A."/>
            <person name="Grigoriev I.V."/>
            <person name="Nagy L.G."/>
            <person name="Martin F."/>
            <person name="Kauserud H."/>
        </authorList>
    </citation>
    <scope>NUCLEOTIDE SEQUENCE</scope>
    <source>
        <strain evidence="6">9284</strain>
    </source>
</reference>
<evidence type="ECO:0000259" key="5">
    <source>
        <dbReference type="PROSITE" id="PS50865"/>
    </source>
</evidence>
<evidence type="ECO:0000256" key="4">
    <source>
        <dbReference type="PROSITE-ProRule" id="PRU00134"/>
    </source>
</evidence>
<feature type="domain" description="MYND-type" evidence="5">
    <location>
        <begin position="413"/>
        <end position="454"/>
    </location>
</feature>
<protein>
    <recommendedName>
        <fullName evidence="5">MYND-type domain-containing protein</fullName>
    </recommendedName>
</protein>
<organism evidence="6 7">
    <name type="scientific">Roridomyces roridus</name>
    <dbReference type="NCBI Taxonomy" id="1738132"/>
    <lineage>
        <taxon>Eukaryota</taxon>
        <taxon>Fungi</taxon>
        <taxon>Dikarya</taxon>
        <taxon>Basidiomycota</taxon>
        <taxon>Agaricomycotina</taxon>
        <taxon>Agaricomycetes</taxon>
        <taxon>Agaricomycetidae</taxon>
        <taxon>Agaricales</taxon>
        <taxon>Marasmiineae</taxon>
        <taxon>Mycenaceae</taxon>
        <taxon>Roridomyces</taxon>
    </lineage>
</organism>
<gene>
    <name evidence="6" type="ORF">FB45DRAFT_1035435</name>
</gene>
<keyword evidence="2 4" id="KW-0863">Zinc-finger</keyword>
<dbReference type="InterPro" id="IPR002893">
    <property type="entry name" value="Znf_MYND"/>
</dbReference>
<dbReference type="Proteomes" id="UP001221142">
    <property type="component" value="Unassembled WGS sequence"/>
</dbReference>
<dbReference type="EMBL" id="JARKIF010000024">
    <property type="protein sequence ID" value="KAJ7615446.1"/>
    <property type="molecule type" value="Genomic_DNA"/>
</dbReference>
<dbReference type="GO" id="GO:0008270">
    <property type="term" value="F:zinc ion binding"/>
    <property type="evidence" value="ECO:0007669"/>
    <property type="project" value="UniProtKB-KW"/>
</dbReference>
<proteinExistence type="predicted"/>
<dbReference type="SUPFAM" id="SSF144232">
    <property type="entry name" value="HIT/MYND zinc finger-like"/>
    <property type="match status" value="1"/>
</dbReference>
<keyword evidence="1" id="KW-0479">Metal-binding</keyword>
<dbReference type="Pfam" id="PF01753">
    <property type="entry name" value="zf-MYND"/>
    <property type="match status" value="1"/>
</dbReference>
<comment type="caution">
    <text evidence="6">The sequence shown here is derived from an EMBL/GenBank/DDBJ whole genome shotgun (WGS) entry which is preliminary data.</text>
</comment>